<protein>
    <submittedName>
        <fullName evidence="1">Uncharacterized protein</fullName>
    </submittedName>
</protein>
<organism evidence="1 2">
    <name type="scientific">Seonamhaeicola marinus</name>
    <dbReference type="NCBI Taxonomy" id="1912246"/>
    <lineage>
        <taxon>Bacteria</taxon>
        <taxon>Pseudomonadati</taxon>
        <taxon>Bacteroidota</taxon>
        <taxon>Flavobacteriia</taxon>
        <taxon>Flavobacteriales</taxon>
        <taxon>Flavobacteriaceae</taxon>
    </lineage>
</organism>
<keyword evidence="2" id="KW-1185">Reference proteome</keyword>
<gene>
    <name evidence="1" type="ORF">FUA24_09480</name>
</gene>
<dbReference type="EMBL" id="VSDQ01000577">
    <property type="protein sequence ID" value="TYA78575.1"/>
    <property type="molecule type" value="Genomic_DNA"/>
</dbReference>
<dbReference type="Proteomes" id="UP000323930">
    <property type="component" value="Unassembled WGS sequence"/>
</dbReference>
<evidence type="ECO:0000313" key="2">
    <source>
        <dbReference type="Proteomes" id="UP000323930"/>
    </source>
</evidence>
<dbReference type="RefSeq" id="WP_187388234.1">
    <property type="nucleotide sequence ID" value="NZ_VSDQ01000577.1"/>
</dbReference>
<sequence>MFNPQFGSNNMKPYPTNDPCTKWASFQIGYYWTSTPNSGKNLNTNTILKSAAYATFSNSRYLSAKSLSTSFTEGESRNEHENTRKLFMNCRCVKDFVLKTN</sequence>
<dbReference type="AlphaFoldDB" id="A0A5D0I4D2"/>
<reference evidence="1 2" key="1">
    <citation type="submission" date="2019-08" db="EMBL/GenBank/DDBJ databases">
        <title>Seonamhaeicola sediminis sp. nov., isolated from marine sediment.</title>
        <authorList>
            <person name="Cao W.R."/>
        </authorList>
    </citation>
    <scope>NUCLEOTIDE SEQUENCE [LARGE SCALE GENOMIC DNA]</scope>
    <source>
        <strain evidence="1 2">B011</strain>
    </source>
</reference>
<name>A0A5D0I4D2_9FLAO</name>
<accession>A0A5D0I4D2</accession>
<proteinExistence type="predicted"/>
<comment type="caution">
    <text evidence="1">The sequence shown here is derived from an EMBL/GenBank/DDBJ whole genome shotgun (WGS) entry which is preliminary data.</text>
</comment>
<evidence type="ECO:0000313" key="1">
    <source>
        <dbReference type="EMBL" id="TYA78575.1"/>
    </source>
</evidence>